<evidence type="ECO:0000256" key="1">
    <source>
        <dbReference type="ARBA" id="ARBA00008072"/>
    </source>
</evidence>
<dbReference type="SMART" id="SM00829">
    <property type="entry name" value="PKS_ER"/>
    <property type="match status" value="1"/>
</dbReference>
<dbReference type="Proteomes" id="UP001345013">
    <property type="component" value="Unassembled WGS sequence"/>
</dbReference>
<dbReference type="Gene3D" id="3.90.180.10">
    <property type="entry name" value="Medium-chain alcohol dehydrogenases, catalytic domain"/>
    <property type="match status" value="1"/>
</dbReference>
<dbReference type="SUPFAM" id="SSF51735">
    <property type="entry name" value="NAD(P)-binding Rossmann-fold domains"/>
    <property type="match status" value="1"/>
</dbReference>
<accession>A0ABR0KMW4</accession>
<dbReference type="InterPro" id="IPR011032">
    <property type="entry name" value="GroES-like_sf"/>
</dbReference>
<feature type="domain" description="Enoyl reductase (ER)" evidence="3">
    <location>
        <begin position="13"/>
        <end position="378"/>
    </location>
</feature>
<protein>
    <recommendedName>
        <fullName evidence="3">Enoyl reductase (ER) domain-containing protein</fullName>
    </recommendedName>
</protein>
<dbReference type="PANTHER" id="PTHR45348:SF3">
    <property type="entry name" value="ENOYL REDUCTASE (ER) DOMAIN-CONTAINING PROTEIN"/>
    <property type="match status" value="1"/>
</dbReference>
<dbReference type="EMBL" id="JAVRRG010000005">
    <property type="protein sequence ID" value="KAK5100828.1"/>
    <property type="molecule type" value="Genomic_DNA"/>
</dbReference>
<dbReference type="Pfam" id="PF00107">
    <property type="entry name" value="ADH_zinc_N"/>
    <property type="match status" value="1"/>
</dbReference>
<dbReference type="PANTHER" id="PTHR45348">
    <property type="entry name" value="HYPOTHETICAL OXIDOREDUCTASE (EUROFUNG)"/>
    <property type="match status" value="1"/>
</dbReference>
<dbReference type="SUPFAM" id="SSF50129">
    <property type="entry name" value="GroES-like"/>
    <property type="match status" value="1"/>
</dbReference>
<dbReference type="Pfam" id="PF08240">
    <property type="entry name" value="ADH_N"/>
    <property type="match status" value="1"/>
</dbReference>
<keyword evidence="5" id="KW-1185">Reference proteome</keyword>
<dbReference type="Gene3D" id="3.40.50.720">
    <property type="entry name" value="NAD(P)-binding Rossmann-like Domain"/>
    <property type="match status" value="1"/>
</dbReference>
<dbReference type="CDD" id="cd08249">
    <property type="entry name" value="enoyl_reductase_like"/>
    <property type="match status" value="1"/>
</dbReference>
<evidence type="ECO:0000313" key="4">
    <source>
        <dbReference type="EMBL" id="KAK5100828.1"/>
    </source>
</evidence>
<dbReference type="InterPro" id="IPR020843">
    <property type="entry name" value="ER"/>
</dbReference>
<gene>
    <name evidence="4" type="ORF">LTR24_000675</name>
</gene>
<sequence>MNRNTHPAIVTVRPSEPLQILQVETPKPVDNEVKLIVQWTASGPLDHHQASAHLLVTPPQILGDGVAGTILQVGPNVTRYKPGDEVFGFVWRNAKEKAHQLYCVAPENLLGKVPEGKSMQEAVVLGNNFVTVWHVFTNDFEFELPWDRGVEGGAKGKPEGYKPRKNETETEDGRKKWILVWGGSSSCGMYGIQVLKYYGYENIIAVAGSKHHETLKRYGAKECFDYRGGGDVVERVKEFVRKDGGEVSYIFDCIGSQDGSLRPVARIAGADGCRIAILLPVVVKDAAPGIKPEYEMDVTSCADWAKNVTPVGVRTHFWMDNKVLAGTLQTEIMPWALETGVIEPNEQIVVEGHTMLERAQSAMDMLRDKKVSGGRLVWRIAEEGQIAEALKELKQ</sequence>
<comment type="similarity">
    <text evidence="1">Belongs to the zinc-containing alcohol dehydrogenase family.</text>
</comment>
<dbReference type="InterPro" id="IPR036291">
    <property type="entry name" value="NAD(P)-bd_dom_sf"/>
</dbReference>
<organism evidence="4 5">
    <name type="scientific">Lithohypha guttulata</name>
    <dbReference type="NCBI Taxonomy" id="1690604"/>
    <lineage>
        <taxon>Eukaryota</taxon>
        <taxon>Fungi</taxon>
        <taxon>Dikarya</taxon>
        <taxon>Ascomycota</taxon>
        <taxon>Pezizomycotina</taxon>
        <taxon>Eurotiomycetes</taxon>
        <taxon>Chaetothyriomycetidae</taxon>
        <taxon>Chaetothyriales</taxon>
        <taxon>Trichomeriaceae</taxon>
        <taxon>Lithohypha</taxon>
    </lineage>
</organism>
<dbReference type="InterPro" id="IPR013149">
    <property type="entry name" value="ADH-like_C"/>
</dbReference>
<dbReference type="InterPro" id="IPR013154">
    <property type="entry name" value="ADH-like_N"/>
</dbReference>
<evidence type="ECO:0000313" key="5">
    <source>
        <dbReference type="Proteomes" id="UP001345013"/>
    </source>
</evidence>
<evidence type="ECO:0000256" key="2">
    <source>
        <dbReference type="ARBA" id="ARBA00023002"/>
    </source>
</evidence>
<dbReference type="InterPro" id="IPR047122">
    <property type="entry name" value="Trans-enoyl_RdTase-like"/>
</dbReference>
<keyword evidence="2" id="KW-0560">Oxidoreductase</keyword>
<evidence type="ECO:0000259" key="3">
    <source>
        <dbReference type="SMART" id="SM00829"/>
    </source>
</evidence>
<proteinExistence type="inferred from homology"/>
<comment type="caution">
    <text evidence="4">The sequence shown here is derived from an EMBL/GenBank/DDBJ whole genome shotgun (WGS) entry which is preliminary data.</text>
</comment>
<name>A0ABR0KMW4_9EURO</name>
<reference evidence="4 5" key="1">
    <citation type="submission" date="2023-08" db="EMBL/GenBank/DDBJ databases">
        <title>Black Yeasts Isolated from many extreme environments.</title>
        <authorList>
            <person name="Coleine C."/>
            <person name="Stajich J.E."/>
            <person name="Selbmann L."/>
        </authorList>
    </citation>
    <scope>NUCLEOTIDE SEQUENCE [LARGE SCALE GENOMIC DNA]</scope>
    <source>
        <strain evidence="4 5">CCFEE 5885</strain>
    </source>
</reference>